<keyword evidence="2 9" id="KW-0813">Transport</keyword>
<comment type="subunit">
    <text evidence="9">The complex comprises the extracytoplasmic solute receptor protein and the two transmembrane proteins.</text>
</comment>
<dbReference type="PANTHER" id="PTHR35011">
    <property type="entry name" value="2,3-DIKETO-L-GULONATE TRAP TRANSPORTER SMALL PERMEASE PROTEIN YIAM"/>
    <property type="match status" value="1"/>
</dbReference>
<dbReference type="PANTHER" id="PTHR35011:SF10">
    <property type="entry name" value="TRAP TRANSPORTER SMALL PERMEASE PROTEIN"/>
    <property type="match status" value="1"/>
</dbReference>
<name>A0A7X6DEA6_9BURK</name>
<reference evidence="11 12" key="1">
    <citation type="journal article" date="2020" name="Nature">
        <title>Bacterial chemolithoautotrophy via manganese oxidation.</title>
        <authorList>
            <person name="Yu H."/>
            <person name="Leadbetter J.R."/>
        </authorList>
    </citation>
    <scope>NUCLEOTIDE SEQUENCE [LARGE SCALE GENOMIC DNA]</scope>
    <source>
        <strain evidence="11 12">RBP-1</strain>
    </source>
</reference>
<dbReference type="GO" id="GO:0005886">
    <property type="term" value="C:plasma membrane"/>
    <property type="evidence" value="ECO:0007669"/>
    <property type="project" value="UniProtKB-SubCell"/>
</dbReference>
<comment type="caution">
    <text evidence="11">The sequence shown here is derived from an EMBL/GenBank/DDBJ whole genome shotgun (WGS) entry which is preliminary data.</text>
</comment>
<organism evidence="11 12">
    <name type="scientific">Ramlibacter lithotrophicus</name>
    <dbReference type="NCBI Taxonomy" id="2606681"/>
    <lineage>
        <taxon>Bacteria</taxon>
        <taxon>Pseudomonadati</taxon>
        <taxon>Pseudomonadota</taxon>
        <taxon>Betaproteobacteria</taxon>
        <taxon>Burkholderiales</taxon>
        <taxon>Comamonadaceae</taxon>
        <taxon>Ramlibacter</taxon>
    </lineage>
</organism>
<evidence type="ECO:0000313" key="12">
    <source>
        <dbReference type="Proteomes" id="UP000521868"/>
    </source>
</evidence>
<feature type="domain" description="Tripartite ATP-independent periplasmic transporters DctQ component" evidence="10">
    <location>
        <begin position="42"/>
        <end position="173"/>
    </location>
</feature>
<proteinExistence type="inferred from homology"/>
<feature type="transmembrane region" description="Helical" evidence="9">
    <location>
        <begin position="62"/>
        <end position="84"/>
    </location>
</feature>
<evidence type="ECO:0000256" key="3">
    <source>
        <dbReference type="ARBA" id="ARBA00022475"/>
    </source>
</evidence>
<dbReference type="Proteomes" id="UP000521868">
    <property type="component" value="Unassembled WGS sequence"/>
</dbReference>
<evidence type="ECO:0000256" key="1">
    <source>
        <dbReference type="ARBA" id="ARBA00004429"/>
    </source>
</evidence>
<gene>
    <name evidence="11" type="ORF">RAMLITH_07215</name>
</gene>
<evidence type="ECO:0000256" key="8">
    <source>
        <dbReference type="ARBA" id="ARBA00038436"/>
    </source>
</evidence>
<evidence type="ECO:0000256" key="4">
    <source>
        <dbReference type="ARBA" id="ARBA00022519"/>
    </source>
</evidence>
<dbReference type="InterPro" id="IPR055348">
    <property type="entry name" value="DctQ"/>
</dbReference>
<keyword evidence="6 9" id="KW-1133">Transmembrane helix</keyword>
<feature type="transmembrane region" description="Helical" evidence="9">
    <location>
        <begin position="31"/>
        <end position="56"/>
    </location>
</feature>
<evidence type="ECO:0000256" key="7">
    <source>
        <dbReference type="ARBA" id="ARBA00023136"/>
    </source>
</evidence>
<keyword evidence="12" id="KW-1185">Reference proteome</keyword>
<comment type="function">
    <text evidence="9">Part of the tripartite ATP-independent periplasmic (TRAP) transport system.</text>
</comment>
<dbReference type="GO" id="GO:0015740">
    <property type="term" value="P:C4-dicarboxylate transport"/>
    <property type="evidence" value="ECO:0007669"/>
    <property type="project" value="TreeGrafter"/>
</dbReference>
<evidence type="ECO:0000313" key="11">
    <source>
        <dbReference type="EMBL" id="NKE65609.1"/>
    </source>
</evidence>
<keyword evidence="4 9" id="KW-0997">Cell inner membrane</keyword>
<feature type="transmembrane region" description="Helical" evidence="9">
    <location>
        <begin position="146"/>
        <end position="169"/>
    </location>
</feature>
<dbReference type="AlphaFoldDB" id="A0A7X6DEA6"/>
<dbReference type="InterPro" id="IPR007387">
    <property type="entry name" value="TRAP_DctQ"/>
</dbReference>
<keyword evidence="5 9" id="KW-0812">Transmembrane</keyword>
<evidence type="ECO:0000259" key="10">
    <source>
        <dbReference type="Pfam" id="PF04290"/>
    </source>
</evidence>
<comment type="subcellular location">
    <subcellularLocation>
        <location evidence="1 9">Cell inner membrane</location>
        <topology evidence="1 9">Multi-pass membrane protein</topology>
    </subcellularLocation>
</comment>
<feature type="transmembrane region" description="Helical" evidence="9">
    <location>
        <begin position="105"/>
        <end position="126"/>
    </location>
</feature>
<keyword evidence="3" id="KW-1003">Cell membrane</keyword>
<protein>
    <recommendedName>
        <fullName evidence="9">TRAP transporter small permease protein</fullName>
    </recommendedName>
</protein>
<evidence type="ECO:0000256" key="2">
    <source>
        <dbReference type="ARBA" id="ARBA00022448"/>
    </source>
</evidence>
<sequence>MDQGLHPLAAGDHPPALAPPPLVLRRTERALGVLAALALVGIVLLTCVDVVGRYLLNRPLTGAFELSEMAMGALVFASLPLVTLRRQQVTVDLLDWLVPASWRTAQDAAASLVAALCVGVVAWRLWVKAAEMLANGETTAVLKIPMYPLVHAMALLSFLTAVVILAMAWTDTRSRIGRP</sequence>
<keyword evidence="7 9" id="KW-0472">Membrane</keyword>
<accession>A0A7X6DEA6</accession>
<dbReference type="EMBL" id="VTOX01000002">
    <property type="protein sequence ID" value="NKE65609.1"/>
    <property type="molecule type" value="Genomic_DNA"/>
</dbReference>
<evidence type="ECO:0000256" key="6">
    <source>
        <dbReference type="ARBA" id="ARBA00022989"/>
    </source>
</evidence>
<evidence type="ECO:0000256" key="5">
    <source>
        <dbReference type="ARBA" id="ARBA00022692"/>
    </source>
</evidence>
<dbReference type="Pfam" id="PF04290">
    <property type="entry name" value="DctQ"/>
    <property type="match status" value="1"/>
</dbReference>
<evidence type="ECO:0000256" key="9">
    <source>
        <dbReference type="RuleBase" id="RU369079"/>
    </source>
</evidence>
<dbReference type="RefSeq" id="WP_168106718.1">
    <property type="nucleotide sequence ID" value="NZ_VTOX01000002.1"/>
</dbReference>
<dbReference type="GO" id="GO:0022857">
    <property type="term" value="F:transmembrane transporter activity"/>
    <property type="evidence" value="ECO:0007669"/>
    <property type="project" value="UniProtKB-UniRule"/>
</dbReference>
<comment type="similarity">
    <text evidence="8 9">Belongs to the TRAP transporter small permease family.</text>
</comment>